<proteinExistence type="predicted"/>
<organism evidence="2 3">
    <name type="scientific">Nocardia callitridis</name>
    <dbReference type="NCBI Taxonomy" id="648753"/>
    <lineage>
        <taxon>Bacteria</taxon>
        <taxon>Bacillati</taxon>
        <taxon>Actinomycetota</taxon>
        <taxon>Actinomycetes</taxon>
        <taxon>Mycobacteriales</taxon>
        <taxon>Nocardiaceae</taxon>
        <taxon>Nocardia</taxon>
    </lineage>
</organism>
<comment type="caution">
    <text evidence="2">The sequence shown here is derived from an EMBL/GenBank/DDBJ whole genome shotgun (WGS) entry which is preliminary data.</text>
</comment>
<feature type="region of interest" description="Disordered" evidence="1">
    <location>
        <begin position="1"/>
        <end position="37"/>
    </location>
</feature>
<evidence type="ECO:0000313" key="3">
    <source>
        <dbReference type="Proteomes" id="UP001500603"/>
    </source>
</evidence>
<gene>
    <name evidence="2" type="ORF">GCM10023318_02720</name>
</gene>
<dbReference type="EMBL" id="BAABJM010000001">
    <property type="protein sequence ID" value="GAA5042436.1"/>
    <property type="molecule type" value="Genomic_DNA"/>
</dbReference>
<protein>
    <submittedName>
        <fullName evidence="2">Uncharacterized protein</fullName>
    </submittedName>
</protein>
<keyword evidence="3" id="KW-1185">Reference proteome</keyword>
<dbReference type="Proteomes" id="UP001500603">
    <property type="component" value="Unassembled WGS sequence"/>
</dbReference>
<evidence type="ECO:0000256" key="1">
    <source>
        <dbReference type="SAM" id="MobiDB-lite"/>
    </source>
</evidence>
<accession>A0ABP9JRK8</accession>
<sequence>MQPTDEPSGALARIERAAPDSRGASPSGDLPAVRPEVDVSDTERPWLDYAEFGERFVTHAVTAARIEAAVAGIAGRGMTIGPLSIGPAGLAGFVAEGKVGKPVVSHHGPGVNHAVTVPATFTLKLLLGGKKLRLQARAEINLTLRARTAEPVLIVIDIPPVAAEDVSLFLRAQAVESAWEFLLDPIAGIVPREVAARVNAMLADPHARGKRVFDIDAIVGRDRSPHRERAGFDWSFDWTDYGRFGHRFFTEVVTRDRVFEVVERLAGRPIEVGPLRTGPRKSATVTVHGAVRVPSLTEKSREPTTFDLVIPVGLDITVDVLKANRYRADVEVHLTLTARAADPLLLVIDVSSPDPERISMEFKAHGMRAATLGMLAGIKKQVIAQVAKVIGKEIAAGSGRIIDVAARIDKAV</sequence>
<evidence type="ECO:0000313" key="2">
    <source>
        <dbReference type="EMBL" id="GAA5042436.1"/>
    </source>
</evidence>
<reference evidence="3" key="1">
    <citation type="journal article" date="2019" name="Int. J. Syst. Evol. Microbiol.">
        <title>The Global Catalogue of Microorganisms (GCM) 10K type strain sequencing project: providing services to taxonomists for standard genome sequencing and annotation.</title>
        <authorList>
            <consortium name="The Broad Institute Genomics Platform"/>
            <consortium name="The Broad Institute Genome Sequencing Center for Infectious Disease"/>
            <person name="Wu L."/>
            <person name="Ma J."/>
        </authorList>
    </citation>
    <scope>NUCLEOTIDE SEQUENCE [LARGE SCALE GENOMIC DNA]</scope>
    <source>
        <strain evidence="3">JCM 18298</strain>
    </source>
</reference>
<name>A0ABP9JRK8_9NOCA</name>
<dbReference type="RefSeq" id="WP_345493115.1">
    <property type="nucleotide sequence ID" value="NZ_BAABJM010000001.1"/>
</dbReference>